<keyword evidence="4" id="KW-0175">Coiled coil</keyword>
<dbReference type="PROSITE" id="PS50088">
    <property type="entry name" value="ANK_REPEAT"/>
    <property type="match status" value="2"/>
</dbReference>
<feature type="repeat" description="ANK" evidence="3">
    <location>
        <begin position="1357"/>
        <end position="1389"/>
    </location>
</feature>
<dbReference type="Proteomes" id="UP001642405">
    <property type="component" value="Unassembled WGS sequence"/>
</dbReference>
<accession>A0ABP0BZK6</accession>
<dbReference type="Pfam" id="PF12796">
    <property type="entry name" value="Ank_2"/>
    <property type="match status" value="1"/>
</dbReference>
<dbReference type="EMBL" id="CAWUHB010000032">
    <property type="protein sequence ID" value="CAK7225041.1"/>
    <property type="molecule type" value="Genomic_DNA"/>
</dbReference>
<dbReference type="PANTHER" id="PTHR24189:SF50">
    <property type="entry name" value="ANKYRIN REPEAT AND SOCS BOX PROTEIN 2"/>
    <property type="match status" value="1"/>
</dbReference>
<keyword evidence="2 3" id="KW-0040">ANK repeat</keyword>
<evidence type="ECO:0000256" key="4">
    <source>
        <dbReference type="SAM" id="Coils"/>
    </source>
</evidence>
<protein>
    <recommendedName>
        <fullName evidence="7">Ankyrin repeat containing protein</fullName>
    </recommendedName>
</protein>
<feature type="coiled-coil region" evidence="4">
    <location>
        <begin position="1598"/>
        <end position="1657"/>
    </location>
</feature>
<reference evidence="5 6" key="1">
    <citation type="submission" date="2024-01" db="EMBL/GenBank/DDBJ databases">
        <authorList>
            <person name="Allen C."/>
            <person name="Tagirdzhanova G."/>
        </authorList>
    </citation>
    <scope>NUCLEOTIDE SEQUENCE [LARGE SCALE GENOMIC DNA]</scope>
</reference>
<organism evidence="5 6">
    <name type="scientific">Sporothrix curviconia</name>
    <dbReference type="NCBI Taxonomy" id="1260050"/>
    <lineage>
        <taxon>Eukaryota</taxon>
        <taxon>Fungi</taxon>
        <taxon>Dikarya</taxon>
        <taxon>Ascomycota</taxon>
        <taxon>Pezizomycotina</taxon>
        <taxon>Sordariomycetes</taxon>
        <taxon>Sordariomycetidae</taxon>
        <taxon>Ophiostomatales</taxon>
        <taxon>Ophiostomataceae</taxon>
        <taxon>Sporothrix</taxon>
    </lineage>
</organism>
<evidence type="ECO:0000256" key="2">
    <source>
        <dbReference type="ARBA" id="ARBA00023043"/>
    </source>
</evidence>
<dbReference type="InterPro" id="IPR050745">
    <property type="entry name" value="Multifunctional_regulatory"/>
</dbReference>
<evidence type="ECO:0000313" key="6">
    <source>
        <dbReference type="Proteomes" id="UP001642405"/>
    </source>
</evidence>
<keyword evidence="6" id="KW-1185">Reference proteome</keyword>
<comment type="caution">
    <text evidence="5">The sequence shown here is derived from an EMBL/GenBank/DDBJ whole genome shotgun (WGS) entry which is preliminary data.</text>
</comment>
<evidence type="ECO:0000256" key="3">
    <source>
        <dbReference type="PROSITE-ProRule" id="PRU00023"/>
    </source>
</evidence>
<feature type="repeat" description="ANK" evidence="3">
    <location>
        <begin position="1390"/>
        <end position="1425"/>
    </location>
</feature>
<keyword evidence="1" id="KW-0677">Repeat</keyword>
<evidence type="ECO:0000256" key="1">
    <source>
        <dbReference type="ARBA" id="ARBA00022737"/>
    </source>
</evidence>
<evidence type="ECO:0000313" key="5">
    <source>
        <dbReference type="EMBL" id="CAK7225041.1"/>
    </source>
</evidence>
<dbReference type="SUPFAM" id="SSF48403">
    <property type="entry name" value="Ankyrin repeat"/>
    <property type="match status" value="5"/>
</dbReference>
<gene>
    <name evidence="5" type="ORF">SCUCBS95973_005726</name>
</gene>
<proteinExistence type="predicted"/>
<dbReference type="PANTHER" id="PTHR24189">
    <property type="entry name" value="MYOTROPHIN"/>
    <property type="match status" value="1"/>
</dbReference>
<dbReference type="InterPro" id="IPR002110">
    <property type="entry name" value="Ankyrin_rpt"/>
</dbReference>
<evidence type="ECO:0008006" key="7">
    <source>
        <dbReference type="Google" id="ProtNLM"/>
    </source>
</evidence>
<dbReference type="Gene3D" id="1.25.40.20">
    <property type="entry name" value="Ankyrin repeat-containing domain"/>
    <property type="match status" value="5"/>
</dbReference>
<dbReference type="InterPro" id="IPR036770">
    <property type="entry name" value="Ankyrin_rpt-contain_sf"/>
</dbReference>
<sequence>MASPNAAARQQRLAAIADEWGVGPLPPAPCLTKPLQPFSLRTAQDDLAAEELLKRRRLTASSEGHQKTPTLRRAFTTSKRKDWDPGEVFAALDAHIDQGGSAAVAEALVVKLTSVGGDVNVANTKTKTSLLTRRRSVESFERSRLLQRAIEHKSSELVAVLVPYADPLTLDSSLSSAIQSGRADIVEHLLRYGASTANTSAGQDAFRQACSDGGRADLVALLLASDGRPGPEELSPAMVDAAKRGCFETVMHLSRATADGNYNNAAALREAILTSRVDIALAIVTGTQPPQSTLLNSAFKILFSHPSVLPNEKMALAEILLCAGACGDIVALALVQSCVNNFTEMASLLVYYGASVDDYLVDVAEAGDAESARLLLMPYFPEATSSPVDQRAAHRRSTVQRHHVASANHKDGMALRIAVQTANFEIVEAMLTTRPSPEILAAVFPDIFNLPADQRYRMVEIFLATGFSGPVVTAALQKAIQEPPQDRDQRLVTALLRAKADINFSGGAGLVSAVANGDVGLLQTILRNSQPQKQALAAAITHASTVADPHTRRQVVYSLLSAGASQERSAVAELLIALLTMQPVDTELVEMLLAQGNADINHSSGAAVVLAASHPDAKMLDLLLNTKSASQDTLGRGLYALADQPFSGVKAVKLTTLLRYTNKKEPLNDLLVSEVQLAVRTSPQQRIFSIIQALLSAGADVNAHNAAALCLAVATPIAQVVEMLLKYQPTPASLAAAIPRIFNISDAMDRFALAKMLLDAGVPTYEVSRALNHAVVNFPQDPSLLKVLAPAADPEDGSAVFSAVKSQKPELVAALLTAKQFAVPVLNAALSEAMQISEKTTRQEICVQLMRDGAAGPAVSDALLAAAADADLGLGSILLENGASADHNDGQAVVTACRSGASDVLGMLLMSHSAPPKAETLSRGFEGAGKLDDLKAREAVFRLLLEQGGVAGDVVNKELVAAAGYGDDGLDLVRLLLAHGADADYNKGEAVRTSTRNGFMPTLQLLLGVKDNENASEQSLQRSHPSQNTMVHALKISWMLKGEMRYQVIQWLFDAGLQPTEAVHIALNKAVKENRPNIDLVRLLLKHGASPLADGCQTLVNAACRCLSDILELCTTSSTVSQADLSYALTEALNPARVNVWLSQEGLGTAQLLFDKGAQSSDLGRVLVLCVNNCSGEKSKVAQQFVQLLVKHKADINIDNGAPLQAAARSGDVDRVQQLLQLDPTPDSVAMAFPYIFDADASEDIAVRLIELFREHKTNDAAESGLDVMFKHPDREPVVVLAMSRYPRSVRILEALLDAGFYHDQMINVRVTPEIGEDESVSLLFWALLQPQKKISSGLIELLLERGSKVNFETPLSMATPLMLAIESKRPDLVQALIRAGAEVDVADYAGNTPLFLAVRAGGDMGIAMMSTLLESGAELSRNDGSLHMAAQDLNLKAIKMLVKNKHDIDFPSPVYEGRSALAQICLHGTDGGPMTASWLKSLNHCISYLVDQGSDVQLRNNGRTPLLLALEAQDPVATTQALLKAGMYKFVNSPFNQYHDKIYTYSPTMYVRLVLQPPTEVREKLLAVLQMSRAEDLYFARTGPQPPGAVNVPDDLMRAERERLAQLERTAAEEQERARTRRHTEEMAEMAARARREELQALHDRTEAEAQAARRKAIAAAEAQAEAARVRAAGEALALRQRTVAEAEAAAEAMRVRARAEADAYRLKAATEAEAMQAMVLRREADHAADLEQARRLGEQHLQIEDRKQRMLLSHEQQRTAERVGAANQLSAIAVSERRSLDKLDYAQNQRELKRLAEGRKLANAIAQLPPGQQVAGPGNNRNVAGYIMGEIN</sequence>
<name>A0ABP0BZK6_9PEZI</name>
<dbReference type="PROSITE" id="PS50297">
    <property type="entry name" value="ANK_REP_REGION"/>
    <property type="match status" value="2"/>
</dbReference>
<dbReference type="SMART" id="SM00248">
    <property type="entry name" value="ANK"/>
    <property type="match status" value="12"/>
</dbReference>